<evidence type="ECO:0000313" key="3">
    <source>
        <dbReference type="Proteomes" id="UP000238937"/>
    </source>
</evidence>
<evidence type="ECO:0008006" key="4">
    <source>
        <dbReference type="Google" id="ProtNLM"/>
    </source>
</evidence>
<name>A0A2T1G3D6_9CYAN</name>
<proteinExistence type="predicted"/>
<keyword evidence="3" id="KW-1185">Reference proteome</keyword>
<gene>
    <name evidence="2" type="ORF">C7B77_21260</name>
</gene>
<accession>A0A2T1G3D6</accession>
<evidence type="ECO:0000256" key="1">
    <source>
        <dbReference type="SAM" id="Coils"/>
    </source>
</evidence>
<dbReference type="AlphaFoldDB" id="A0A2T1G3D6"/>
<reference evidence="2 3" key="1">
    <citation type="submission" date="2018-03" db="EMBL/GenBank/DDBJ databases">
        <title>The ancient ancestry and fast evolution of plastids.</title>
        <authorList>
            <person name="Moore K.R."/>
            <person name="Magnabosco C."/>
            <person name="Momper L."/>
            <person name="Gold D.A."/>
            <person name="Bosak T."/>
            <person name="Fournier G.P."/>
        </authorList>
    </citation>
    <scope>NUCLEOTIDE SEQUENCE [LARGE SCALE GENOMIC DNA]</scope>
    <source>
        <strain evidence="2 3">CCALA 037</strain>
    </source>
</reference>
<evidence type="ECO:0000313" key="2">
    <source>
        <dbReference type="EMBL" id="PSB51743.1"/>
    </source>
</evidence>
<dbReference type="EMBL" id="PVWO01000348">
    <property type="protein sequence ID" value="PSB51743.1"/>
    <property type="molecule type" value="Genomic_DNA"/>
</dbReference>
<feature type="coiled-coil region" evidence="1">
    <location>
        <begin position="69"/>
        <end position="194"/>
    </location>
</feature>
<organism evidence="2 3">
    <name type="scientific">Chamaesiphon polymorphus CCALA 037</name>
    <dbReference type="NCBI Taxonomy" id="2107692"/>
    <lineage>
        <taxon>Bacteria</taxon>
        <taxon>Bacillati</taxon>
        <taxon>Cyanobacteriota</taxon>
        <taxon>Cyanophyceae</taxon>
        <taxon>Gomontiellales</taxon>
        <taxon>Chamaesiphonaceae</taxon>
        <taxon>Chamaesiphon</taxon>
    </lineage>
</organism>
<comment type="caution">
    <text evidence="2">The sequence shown here is derived from an EMBL/GenBank/DDBJ whole genome shotgun (WGS) entry which is preliminary data.</text>
</comment>
<protein>
    <recommendedName>
        <fullName evidence="4">DUF3084 domain-containing protein</fullName>
    </recommendedName>
</protein>
<dbReference type="Proteomes" id="UP000238937">
    <property type="component" value="Unassembled WGS sequence"/>
</dbReference>
<sequence>MREVTEIARQRRDFKAQQRVISEQVLELKQQVKDIEGEIVPLKQQIAVNNKQKSQLQQQLERTTPNPNLISQIRSLQDYENNAKKLSQNLEQRLARSTNLEAQLQVQQTELFNLKTQIEQLDAKLAVRQAQLKEKDKQHQQLEREFQTRTMELKLRDRQLKKIELQIKINQQGLASLEREVNNIEQEYQKIRKGNVGILRNQVLASTIIKGNSIETVAEQIERLVTQANLNALQATHPDTSDRQQKILEIAPERITQLKKQLVGRRNYVVRIFSLGNHVVGVGAASQNENRNIQVFIDATPDRKLFARNEQIAEVSIDPTKMNEDQIRQQLNILIVTAQLRARRAGILEDRPQIGDGQLATYVQFLDSIKQQKFPLEIGAIVERDTYTLGPPIIKLQAESGGKVLFNTYSNAAISSSSVH</sequence>
<keyword evidence="1" id="KW-0175">Coiled coil</keyword>